<dbReference type="GO" id="GO:0070008">
    <property type="term" value="F:serine-type exopeptidase activity"/>
    <property type="evidence" value="ECO:0007669"/>
    <property type="project" value="InterPro"/>
</dbReference>
<gene>
    <name evidence="7" type="ORF">CCAP1982_LOCUS4492</name>
</gene>
<accession>A0A811UBS5</accession>
<name>A0A811UBS5_CERCA</name>
<keyword evidence="8" id="KW-1185">Reference proteome</keyword>
<dbReference type="Proteomes" id="UP000606786">
    <property type="component" value="Unassembled WGS sequence"/>
</dbReference>
<keyword evidence="5" id="KW-0325">Glycoprotein</keyword>
<comment type="similarity">
    <text evidence="1">Belongs to the peptidase S28 family.</text>
</comment>
<reference evidence="7" key="1">
    <citation type="submission" date="2020-11" db="EMBL/GenBank/DDBJ databases">
        <authorList>
            <person name="Whitehead M."/>
        </authorList>
    </citation>
    <scope>NUCLEOTIDE SEQUENCE</scope>
    <source>
        <strain evidence="7">EGII</strain>
    </source>
</reference>
<feature type="chain" id="PRO_5032314001" evidence="6">
    <location>
        <begin position="22"/>
        <end position="495"/>
    </location>
</feature>
<dbReference type="Gene3D" id="3.40.50.1820">
    <property type="entry name" value="alpha/beta hydrolase"/>
    <property type="match status" value="1"/>
</dbReference>
<organism evidence="7 8">
    <name type="scientific">Ceratitis capitata</name>
    <name type="common">Mediterranean fruit fly</name>
    <name type="synonym">Tephritis capitata</name>
    <dbReference type="NCBI Taxonomy" id="7213"/>
    <lineage>
        <taxon>Eukaryota</taxon>
        <taxon>Metazoa</taxon>
        <taxon>Ecdysozoa</taxon>
        <taxon>Arthropoda</taxon>
        <taxon>Hexapoda</taxon>
        <taxon>Insecta</taxon>
        <taxon>Pterygota</taxon>
        <taxon>Neoptera</taxon>
        <taxon>Endopterygota</taxon>
        <taxon>Diptera</taxon>
        <taxon>Brachycera</taxon>
        <taxon>Muscomorpha</taxon>
        <taxon>Tephritoidea</taxon>
        <taxon>Tephritidae</taxon>
        <taxon>Ceratitis</taxon>
        <taxon>Ceratitis</taxon>
    </lineage>
</organism>
<evidence type="ECO:0000256" key="2">
    <source>
        <dbReference type="ARBA" id="ARBA00022670"/>
    </source>
</evidence>
<comment type="caution">
    <text evidence="7">The sequence shown here is derived from an EMBL/GenBank/DDBJ whole genome shotgun (WGS) entry which is preliminary data.</text>
</comment>
<protein>
    <submittedName>
        <fullName evidence="7">(Mediterranean fruit fly) hypothetical protein</fullName>
    </submittedName>
</protein>
<evidence type="ECO:0000256" key="4">
    <source>
        <dbReference type="ARBA" id="ARBA00022801"/>
    </source>
</evidence>
<evidence type="ECO:0000313" key="8">
    <source>
        <dbReference type="Proteomes" id="UP000606786"/>
    </source>
</evidence>
<keyword evidence="2" id="KW-0645">Protease</keyword>
<evidence type="ECO:0000256" key="5">
    <source>
        <dbReference type="ARBA" id="ARBA00023180"/>
    </source>
</evidence>
<proteinExistence type="inferred from homology"/>
<dbReference type="InterPro" id="IPR008758">
    <property type="entry name" value="Peptidase_S28"/>
</dbReference>
<dbReference type="SUPFAM" id="SSF53474">
    <property type="entry name" value="alpha/beta-Hydrolases"/>
    <property type="match status" value="1"/>
</dbReference>
<sequence length="495" mass="55589">MRSPQLVLLLVVGLAVSTTTAKLNVDKLRAKFLEVTENKGNFFVQTLKYLHREPPVQEAVNRATTREIITKTIEQKLDHFDATNEETWQMRYMVNDEYFKEGGPIFIYVGGEWTISAGSIRSGHLVDMAEEHNGILFYTEHRYYGQSRPTSDITVENLKYLHVKQALADLAHFIEYQRQNYPGLANAKVIMAGGSYAATMVVWFKHLYPELLTGGWASSAPLLAKVDFREYKEVVGQALLELGSELCYSSVQNGIETLQEMIQDHRAPEVKAMMKICNNFDEHSDLDVWTLFSSISNLFSGIVQYQSDDDVPQLCDYILSHDDNATAIANFLLNYVGSGCVDLSYKDTLTYYMDSTYAAGASRPWYYQTCNEYGWYQSSGSSQQPFGNKFPVTLDIVLCQDVFGDAYTNSTIHAKVAQTNEDFGAYSPNAPNVYQTHGGLDPWSAVGHKAEHGATILPLTSHCADFGSISSADSPEMRNSKEELAKLVRQWLADE</sequence>
<feature type="signal peptide" evidence="6">
    <location>
        <begin position="1"/>
        <end position="21"/>
    </location>
</feature>
<keyword evidence="4" id="KW-0378">Hydrolase</keyword>
<dbReference type="OrthoDB" id="1735038at2759"/>
<keyword evidence="3 6" id="KW-0732">Signal</keyword>
<dbReference type="PANTHER" id="PTHR11010">
    <property type="entry name" value="PROTEASE S28 PRO-X CARBOXYPEPTIDASE-RELATED"/>
    <property type="match status" value="1"/>
</dbReference>
<dbReference type="GO" id="GO:0006508">
    <property type="term" value="P:proteolysis"/>
    <property type="evidence" value="ECO:0007669"/>
    <property type="project" value="UniProtKB-KW"/>
</dbReference>
<evidence type="ECO:0000256" key="1">
    <source>
        <dbReference type="ARBA" id="ARBA00011079"/>
    </source>
</evidence>
<dbReference type="PANTHER" id="PTHR11010:SF5">
    <property type="entry name" value="RE36938P-RELATED"/>
    <property type="match status" value="1"/>
</dbReference>
<dbReference type="InterPro" id="IPR029058">
    <property type="entry name" value="AB_hydrolase_fold"/>
</dbReference>
<dbReference type="Gene3D" id="1.20.120.980">
    <property type="entry name" value="Serine carboxypeptidase S28, SKS domain"/>
    <property type="match status" value="1"/>
</dbReference>
<dbReference type="EMBL" id="CAJHJT010000001">
    <property type="protein sequence ID" value="CAD6995788.1"/>
    <property type="molecule type" value="Genomic_DNA"/>
</dbReference>
<dbReference type="AlphaFoldDB" id="A0A811UBS5"/>
<evidence type="ECO:0000313" key="7">
    <source>
        <dbReference type="EMBL" id="CAD6995788.1"/>
    </source>
</evidence>
<evidence type="ECO:0000256" key="6">
    <source>
        <dbReference type="SAM" id="SignalP"/>
    </source>
</evidence>
<dbReference type="GO" id="GO:0008239">
    <property type="term" value="F:dipeptidyl-peptidase activity"/>
    <property type="evidence" value="ECO:0007669"/>
    <property type="project" value="TreeGrafter"/>
</dbReference>
<dbReference type="InterPro" id="IPR042269">
    <property type="entry name" value="Ser_carbopepase_S28_SKS"/>
</dbReference>
<evidence type="ECO:0000256" key="3">
    <source>
        <dbReference type="ARBA" id="ARBA00022729"/>
    </source>
</evidence>
<dbReference type="Pfam" id="PF05577">
    <property type="entry name" value="Peptidase_S28"/>
    <property type="match status" value="1"/>
</dbReference>